<gene>
    <name evidence="9" type="ORF">GCM10023095_15150</name>
</gene>
<feature type="transmembrane region" description="Helical" evidence="8">
    <location>
        <begin position="134"/>
        <end position="153"/>
    </location>
</feature>
<keyword evidence="4" id="KW-1003">Cell membrane</keyword>
<dbReference type="Pfam" id="PF03547">
    <property type="entry name" value="Mem_trans"/>
    <property type="match status" value="2"/>
</dbReference>
<evidence type="ECO:0000256" key="8">
    <source>
        <dbReference type="SAM" id="Phobius"/>
    </source>
</evidence>
<keyword evidence="7 8" id="KW-0472">Membrane</keyword>
<feature type="transmembrane region" description="Helical" evidence="8">
    <location>
        <begin position="237"/>
        <end position="256"/>
    </location>
</feature>
<keyword evidence="10" id="KW-1185">Reference proteome</keyword>
<reference evidence="10" key="1">
    <citation type="journal article" date="2019" name="Int. J. Syst. Evol. Microbiol.">
        <title>The Global Catalogue of Microorganisms (GCM) 10K type strain sequencing project: providing services to taxonomists for standard genome sequencing and annotation.</title>
        <authorList>
            <consortium name="The Broad Institute Genomics Platform"/>
            <consortium name="The Broad Institute Genome Sequencing Center for Infectious Disease"/>
            <person name="Wu L."/>
            <person name="Ma J."/>
        </authorList>
    </citation>
    <scope>NUCLEOTIDE SEQUENCE [LARGE SCALE GENOMIC DNA]</scope>
    <source>
        <strain evidence="10">JCM 32226</strain>
    </source>
</reference>
<keyword evidence="6 8" id="KW-1133">Transmembrane helix</keyword>
<sequence length="320" mass="33705">MDQTLFGSLAVSFSVTGPICLVLLLGVLLRRWHLINDGFLEGASKLLFQVALPTLLFISILKTDYEQMASPAVILYGLTATLVFFLLLEWLAGLTIVERAKRGIFVQGAYRANMGILGLAYVSNAYGAQGLASAALYVGVVTILYNILAVITLTRSLQPNGQPGFRPILKGIATNPLIIAIVLALPFSLAGIKLPGLLLQTGSYFADMTLPLALLCTGASLNLKALRSAARLALHAAQIRLVWIPALITLGGWALGFRPQEVGMLFLISAPPTAAASYMMVRAMGGDSALAANIIALTTVGSLITTSIGVTLLNLAGLIG</sequence>
<accession>A0ABP8Q831</accession>
<dbReference type="InterPro" id="IPR038770">
    <property type="entry name" value="Na+/solute_symporter_sf"/>
</dbReference>
<keyword evidence="3" id="KW-0813">Transport</keyword>
<feature type="transmembrane region" description="Helical" evidence="8">
    <location>
        <begin position="73"/>
        <end position="97"/>
    </location>
</feature>
<feature type="transmembrane region" description="Helical" evidence="8">
    <location>
        <begin position="6"/>
        <end position="30"/>
    </location>
</feature>
<dbReference type="EMBL" id="BAABFC010000010">
    <property type="protein sequence ID" value="GAA4497868.1"/>
    <property type="molecule type" value="Genomic_DNA"/>
</dbReference>
<proteinExistence type="inferred from homology"/>
<dbReference type="PANTHER" id="PTHR36838">
    <property type="entry name" value="AUXIN EFFLUX CARRIER FAMILY PROTEIN"/>
    <property type="match status" value="1"/>
</dbReference>
<feature type="transmembrane region" description="Helical" evidence="8">
    <location>
        <begin position="42"/>
        <end position="61"/>
    </location>
</feature>
<evidence type="ECO:0000256" key="4">
    <source>
        <dbReference type="ARBA" id="ARBA00022475"/>
    </source>
</evidence>
<dbReference type="Gene3D" id="1.20.1530.20">
    <property type="match status" value="1"/>
</dbReference>
<dbReference type="RefSeq" id="WP_345011654.1">
    <property type="nucleotide sequence ID" value="NZ_BAABFC010000010.1"/>
</dbReference>
<evidence type="ECO:0000256" key="6">
    <source>
        <dbReference type="ARBA" id="ARBA00022989"/>
    </source>
</evidence>
<evidence type="ECO:0000256" key="3">
    <source>
        <dbReference type="ARBA" id="ARBA00022448"/>
    </source>
</evidence>
<organism evidence="9 10">
    <name type="scientific">Pseudaeromonas paramecii</name>
    <dbReference type="NCBI Taxonomy" id="2138166"/>
    <lineage>
        <taxon>Bacteria</taxon>
        <taxon>Pseudomonadati</taxon>
        <taxon>Pseudomonadota</taxon>
        <taxon>Gammaproteobacteria</taxon>
        <taxon>Aeromonadales</taxon>
        <taxon>Aeromonadaceae</taxon>
        <taxon>Pseudaeromonas</taxon>
    </lineage>
</organism>
<evidence type="ECO:0000256" key="2">
    <source>
        <dbReference type="ARBA" id="ARBA00010145"/>
    </source>
</evidence>
<comment type="caution">
    <text evidence="9">The sequence shown here is derived from an EMBL/GenBank/DDBJ whole genome shotgun (WGS) entry which is preliminary data.</text>
</comment>
<evidence type="ECO:0000313" key="10">
    <source>
        <dbReference type="Proteomes" id="UP001501321"/>
    </source>
</evidence>
<name>A0ABP8Q831_9GAMM</name>
<protein>
    <submittedName>
        <fullName evidence="9">AEC family transporter</fullName>
    </submittedName>
</protein>
<evidence type="ECO:0000313" key="9">
    <source>
        <dbReference type="EMBL" id="GAA4497868.1"/>
    </source>
</evidence>
<feature type="transmembrane region" description="Helical" evidence="8">
    <location>
        <begin position="293"/>
        <end position="319"/>
    </location>
</feature>
<feature type="transmembrane region" description="Helical" evidence="8">
    <location>
        <begin position="262"/>
        <end position="281"/>
    </location>
</feature>
<evidence type="ECO:0000256" key="5">
    <source>
        <dbReference type="ARBA" id="ARBA00022692"/>
    </source>
</evidence>
<feature type="transmembrane region" description="Helical" evidence="8">
    <location>
        <begin position="173"/>
        <end position="192"/>
    </location>
</feature>
<evidence type="ECO:0000256" key="1">
    <source>
        <dbReference type="ARBA" id="ARBA00004651"/>
    </source>
</evidence>
<dbReference type="Proteomes" id="UP001501321">
    <property type="component" value="Unassembled WGS sequence"/>
</dbReference>
<feature type="transmembrane region" description="Helical" evidence="8">
    <location>
        <begin position="204"/>
        <end position="225"/>
    </location>
</feature>
<evidence type="ECO:0000256" key="7">
    <source>
        <dbReference type="ARBA" id="ARBA00023136"/>
    </source>
</evidence>
<keyword evidence="5 8" id="KW-0812">Transmembrane</keyword>
<dbReference type="InterPro" id="IPR004776">
    <property type="entry name" value="Mem_transp_PIN-like"/>
</dbReference>
<comment type="similarity">
    <text evidence="2">Belongs to the auxin efflux carrier (TC 2.A.69) family.</text>
</comment>
<comment type="subcellular location">
    <subcellularLocation>
        <location evidence="1">Cell membrane</location>
        <topology evidence="1">Multi-pass membrane protein</topology>
    </subcellularLocation>
</comment>
<dbReference type="PANTHER" id="PTHR36838:SF4">
    <property type="entry name" value="AUXIN EFFLUX CARRIER FAMILY PROTEIN"/>
    <property type="match status" value="1"/>
</dbReference>